<keyword evidence="3" id="KW-0227">DNA damage</keyword>
<keyword evidence="7" id="KW-0456">Lyase</keyword>
<evidence type="ECO:0000313" key="10">
    <source>
        <dbReference type="EMBL" id="MCQ8184811.1"/>
    </source>
</evidence>
<dbReference type="RefSeq" id="WP_256618659.1">
    <property type="nucleotide sequence ID" value="NZ_JANIBC010000002.1"/>
</dbReference>
<evidence type="ECO:0000256" key="3">
    <source>
        <dbReference type="ARBA" id="ARBA00022763"/>
    </source>
</evidence>
<feature type="region of interest" description="Disordered" evidence="9">
    <location>
        <begin position="216"/>
        <end position="240"/>
    </location>
</feature>
<organism evidence="10 11">
    <name type="scientific">Parvularcula maris</name>
    <dbReference type="NCBI Taxonomy" id="2965077"/>
    <lineage>
        <taxon>Bacteria</taxon>
        <taxon>Pseudomonadati</taxon>
        <taxon>Pseudomonadota</taxon>
        <taxon>Alphaproteobacteria</taxon>
        <taxon>Parvularculales</taxon>
        <taxon>Parvularculaceae</taxon>
        <taxon>Parvularcula</taxon>
    </lineage>
</organism>
<proteinExistence type="inferred from homology"/>
<keyword evidence="4 8" id="KW-0378">Hydrolase</keyword>
<accession>A0A9X2L8B3</accession>
<evidence type="ECO:0000256" key="8">
    <source>
        <dbReference type="RuleBase" id="RU364100"/>
    </source>
</evidence>
<keyword evidence="11" id="KW-1185">Reference proteome</keyword>
<dbReference type="SUPFAM" id="SSF143081">
    <property type="entry name" value="BB1717-like"/>
    <property type="match status" value="1"/>
</dbReference>
<evidence type="ECO:0000256" key="7">
    <source>
        <dbReference type="ARBA" id="ARBA00023239"/>
    </source>
</evidence>
<dbReference type="EC" id="3.4.-.-" evidence="8"/>
<evidence type="ECO:0000256" key="5">
    <source>
        <dbReference type="ARBA" id="ARBA00023124"/>
    </source>
</evidence>
<dbReference type="Proteomes" id="UP001142610">
    <property type="component" value="Unassembled WGS sequence"/>
</dbReference>
<keyword evidence="2 8" id="KW-0645">Protease</keyword>
<dbReference type="GO" id="GO:0016829">
    <property type="term" value="F:lyase activity"/>
    <property type="evidence" value="ECO:0007669"/>
    <property type="project" value="UniProtKB-KW"/>
</dbReference>
<comment type="similarity">
    <text evidence="1 8">Belongs to the SOS response-associated peptidase family.</text>
</comment>
<comment type="caution">
    <text evidence="10">The sequence shown here is derived from an EMBL/GenBank/DDBJ whole genome shotgun (WGS) entry which is preliminary data.</text>
</comment>
<dbReference type="PANTHER" id="PTHR13604:SF0">
    <property type="entry name" value="ABASIC SITE PROCESSING PROTEIN HMCES"/>
    <property type="match status" value="1"/>
</dbReference>
<dbReference type="GO" id="GO:0106300">
    <property type="term" value="P:protein-DNA covalent cross-linking repair"/>
    <property type="evidence" value="ECO:0007669"/>
    <property type="project" value="InterPro"/>
</dbReference>
<evidence type="ECO:0000313" key="11">
    <source>
        <dbReference type="Proteomes" id="UP001142610"/>
    </source>
</evidence>
<dbReference type="AlphaFoldDB" id="A0A9X2L8B3"/>
<evidence type="ECO:0000256" key="9">
    <source>
        <dbReference type="SAM" id="MobiDB-lite"/>
    </source>
</evidence>
<sequence>MNARYLLKDTPYEVSEHYGIVPWDNAPPRYNIAPSQPVPIIVQNGETRAYELVRWGFVPSWDREGKWLKKPMINVRSETAHEKPMFQAAFRRRHCLFPMNGFYEWREEGGVKQPYVIGLGPELPLFSLAGIYEDWLGADGSELRTAAFLTRASEGEAAKLHHRTPVVVRPDDYAQWLTVDETDLAPAFEIIAGPQADYVYWPVDRAVGSWKAEGEQLTSPIEGGELRHERAPPAPRTRLL</sequence>
<evidence type="ECO:0000256" key="4">
    <source>
        <dbReference type="ARBA" id="ARBA00022801"/>
    </source>
</evidence>
<name>A0A9X2L8B3_9PROT</name>
<dbReference type="EMBL" id="JANIBC010000002">
    <property type="protein sequence ID" value="MCQ8184811.1"/>
    <property type="molecule type" value="Genomic_DNA"/>
</dbReference>
<evidence type="ECO:0000256" key="6">
    <source>
        <dbReference type="ARBA" id="ARBA00023125"/>
    </source>
</evidence>
<dbReference type="Gene3D" id="3.90.1680.10">
    <property type="entry name" value="SOS response associated peptidase-like"/>
    <property type="match status" value="1"/>
</dbReference>
<dbReference type="Pfam" id="PF02586">
    <property type="entry name" value="SRAP"/>
    <property type="match status" value="1"/>
</dbReference>
<dbReference type="GO" id="GO:0006508">
    <property type="term" value="P:proteolysis"/>
    <property type="evidence" value="ECO:0007669"/>
    <property type="project" value="UniProtKB-KW"/>
</dbReference>
<protein>
    <recommendedName>
        <fullName evidence="8">Abasic site processing protein</fullName>
        <ecNumber evidence="8">3.4.-.-</ecNumber>
    </recommendedName>
</protein>
<dbReference type="GO" id="GO:0008233">
    <property type="term" value="F:peptidase activity"/>
    <property type="evidence" value="ECO:0007669"/>
    <property type="project" value="UniProtKB-KW"/>
</dbReference>
<dbReference type="GO" id="GO:0003697">
    <property type="term" value="F:single-stranded DNA binding"/>
    <property type="evidence" value="ECO:0007669"/>
    <property type="project" value="InterPro"/>
</dbReference>
<dbReference type="InterPro" id="IPR003738">
    <property type="entry name" value="SRAP"/>
</dbReference>
<evidence type="ECO:0000256" key="2">
    <source>
        <dbReference type="ARBA" id="ARBA00022670"/>
    </source>
</evidence>
<keyword evidence="6" id="KW-0238">DNA-binding</keyword>
<reference evidence="10" key="1">
    <citation type="submission" date="2022-07" db="EMBL/GenBank/DDBJ databases">
        <title>Parvularcula maris sp. nov., an algicidal bacterium isolated from seawater.</title>
        <authorList>
            <person name="Li F."/>
        </authorList>
    </citation>
    <scope>NUCLEOTIDE SEQUENCE</scope>
    <source>
        <strain evidence="10">BGMRC 0090</strain>
    </source>
</reference>
<keyword evidence="5" id="KW-0190">Covalent protein-DNA linkage</keyword>
<gene>
    <name evidence="10" type="ORF">NOG11_05355</name>
</gene>
<dbReference type="InterPro" id="IPR036590">
    <property type="entry name" value="SRAP-like"/>
</dbReference>
<dbReference type="PANTHER" id="PTHR13604">
    <property type="entry name" value="DC12-RELATED"/>
    <property type="match status" value="1"/>
</dbReference>
<evidence type="ECO:0000256" key="1">
    <source>
        <dbReference type="ARBA" id="ARBA00008136"/>
    </source>
</evidence>